<dbReference type="EMBL" id="LT882680">
    <property type="protein sequence ID" value="SMY24483.1"/>
    <property type="molecule type" value="Genomic_DNA"/>
</dbReference>
<keyword evidence="1" id="KW-0175">Coiled coil</keyword>
<sequence>MAPPHPPTSPTSLLWAHQLKREHGFLLNRMQKLEAEIARVETRNKAIETSATKDDLAALAEQVRTLKDSGKNEAEQVQQEVMSQLANVGKEMEDIVKKVTTIGENEQQNKEDWERANDTQKSLLKRIEDVERNLQEYASALEQLGEEMDAAQTTKAWKMLIEMKDQVKAGQNGLDSVAANLITLEEVSDELKAQNAKLAKQIKELAKKPAEESTPAIAAAEGPRSETPVEQTSTPHEDGMKKVPAKRATKSAPDARAGQSDIVKTKESAPRGVKKSRAPAAQKPKPEATVAALSRNARLSPVRQRGSDKDPESPVVRSGPGWIEVEEPIEHSDGEEKEEERQDGVRGAPSQTFSSEPSKHGRGQPRGAAIRSSIEAPEPSPKPKAKQQRPEQAQKATKPRKNRLLSNLMDMEEAAAPRKTRSQAPVKALPMPKTNTNTNRPLPKPRVYADVPKTNPTASKITKKSAPKKSQRKGATQRMSSPIELPPALTQPMRQTQRKGIVDSDVESQELPPPPPRKRRTIEQPDGDEIFVTHRR</sequence>
<feature type="coiled-coil region" evidence="1">
    <location>
        <begin position="16"/>
        <end position="80"/>
    </location>
</feature>
<evidence type="ECO:0000256" key="2">
    <source>
        <dbReference type="SAM" id="MobiDB-lite"/>
    </source>
</evidence>
<feature type="region of interest" description="Disordered" evidence="2">
    <location>
        <begin position="206"/>
        <end position="536"/>
    </location>
</feature>
<feature type="compositionally biased region" description="Basic residues" evidence="2">
    <location>
        <begin position="461"/>
        <end position="472"/>
    </location>
</feature>
<accession>A0A1Y6LJ92</accession>
<dbReference type="Proteomes" id="UP000215453">
    <property type="component" value="Chromosome 5"/>
</dbReference>
<feature type="compositionally biased region" description="Basic and acidic residues" evidence="2">
    <location>
        <begin position="328"/>
        <end position="344"/>
    </location>
</feature>
<evidence type="ECO:0000313" key="3">
    <source>
        <dbReference type="EMBL" id="SMY24483.1"/>
    </source>
</evidence>
<protein>
    <submittedName>
        <fullName evidence="3">Uncharacterized protein</fullName>
    </submittedName>
</protein>
<name>A0A1Y6LJ92_ZYMTR</name>
<reference evidence="3 4" key="1">
    <citation type="submission" date="2016-10" db="EMBL/GenBank/DDBJ databases">
        <authorList>
            <person name="Varghese N."/>
        </authorList>
    </citation>
    <scope>NUCLEOTIDE SEQUENCE [LARGE SCALE GENOMIC DNA]</scope>
</reference>
<dbReference type="AlphaFoldDB" id="A0A1Y6LJ92"/>
<evidence type="ECO:0000313" key="4">
    <source>
        <dbReference type="Proteomes" id="UP000215453"/>
    </source>
</evidence>
<gene>
    <name evidence="3" type="ORF">ZT1A5_G5924</name>
</gene>
<evidence type="ECO:0000256" key="1">
    <source>
        <dbReference type="SAM" id="Coils"/>
    </source>
</evidence>
<proteinExistence type="predicted"/>
<organism evidence="3 4">
    <name type="scientific">Zymoseptoria tritici ST99CH_1A5</name>
    <dbReference type="NCBI Taxonomy" id="1276529"/>
    <lineage>
        <taxon>Eukaryota</taxon>
        <taxon>Fungi</taxon>
        <taxon>Dikarya</taxon>
        <taxon>Ascomycota</taxon>
        <taxon>Pezizomycotina</taxon>
        <taxon>Dothideomycetes</taxon>
        <taxon>Dothideomycetidae</taxon>
        <taxon>Mycosphaerellales</taxon>
        <taxon>Mycosphaerellaceae</taxon>
        <taxon>Zymoseptoria</taxon>
    </lineage>
</organism>